<sequence>MPDGDSRVVSTQTSPLIEDANSEEKEDSGSPFTLGSAKENLNKPPPNKESSHPPTQHLEDVSIESTAGTVPKPDMISMPEGGQSLKFSDQKCKLDNCPSTALLQKVSQFGTTFHLPTQIWDLLLDLAPPPSSAMNLVTPDLALSLGLPPGLPLICLHHCLS</sequence>
<proteinExistence type="predicted"/>
<feature type="region of interest" description="Disordered" evidence="1">
    <location>
        <begin position="1"/>
        <end position="84"/>
    </location>
</feature>
<comment type="caution">
    <text evidence="2">The sequence shown here is derived from an EMBL/GenBank/DDBJ whole genome shotgun (WGS) entry which is preliminary data.</text>
</comment>
<evidence type="ECO:0000313" key="3">
    <source>
        <dbReference type="Proteomes" id="UP000319801"/>
    </source>
</evidence>
<dbReference type="Proteomes" id="UP000319801">
    <property type="component" value="Unassembled WGS sequence"/>
</dbReference>
<evidence type="ECO:0000256" key="1">
    <source>
        <dbReference type="SAM" id="MobiDB-lite"/>
    </source>
</evidence>
<evidence type="ECO:0000313" key="2">
    <source>
        <dbReference type="EMBL" id="TSL22019.1"/>
    </source>
</evidence>
<dbReference type="EMBL" id="VCAZ01000028">
    <property type="protein sequence ID" value="TSL22019.1"/>
    <property type="molecule type" value="Genomic_DNA"/>
</dbReference>
<protein>
    <submittedName>
        <fullName evidence="2">Uncharacterized protein</fullName>
    </submittedName>
</protein>
<gene>
    <name evidence="2" type="ORF">Baya_6315</name>
</gene>
<reference evidence="2 3" key="1">
    <citation type="journal article" date="2019" name="Genome Biol. Evol.">
        <title>Whole-Genome Sequencing of the Giant Devil Catfish, Bagarius yarrelli.</title>
        <authorList>
            <person name="Jiang W."/>
            <person name="Lv Y."/>
            <person name="Cheng L."/>
            <person name="Yang K."/>
            <person name="Chao B."/>
            <person name="Wang X."/>
            <person name="Li Y."/>
            <person name="Pan X."/>
            <person name="You X."/>
            <person name="Zhang Y."/>
            <person name="Yang J."/>
            <person name="Li J."/>
            <person name="Zhang X."/>
            <person name="Liu S."/>
            <person name="Sun C."/>
            <person name="Yang J."/>
            <person name="Shi Q."/>
        </authorList>
    </citation>
    <scope>NUCLEOTIDE SEQUENCE [LARGE SCALE GENOMIC DNA]</scope>
    <source>
        <strain evidence="2">JWS20170419001</strain>
        <tissue evidence="2">Muscle</tissue>
    </source>
</reference>
<accession>A0A556TXX9</accession>
<name>A0A556TXX9_BAGYA</name>
<keyword evidence="3" id="KW-1185">Reference proteome</keyword>
<organism evidence="2 3">
    <name type="scientific">Bagarius yarrelli</name>
    <name type="common">Goonch</name>
    <name type="synonym">Bagrus yarrelli</name>
    <dbReference type="NCBI Taxonomy" id="175774"/>
    <lineage>
        <taxon>Eukaryota</taxon>
        <taxon>Metazoa</taxon>
        <taxon>Chordata</taxon>
        <taxon>Craniata</taxon>
        <taxon>Vertebrata</taxon>
        <taxon>Euteleostomi</taxon>
        <taxon>Actinopterygii</taxon>
        <taxon>Neopterygii</taxon>
        <taxon>Teleostei</taxon>
        <taxon>Ostariophysi</taxon>
        <taxon>Siluriformes</taxon>
        <taxon>Sisoridae</taxon>
        <taxon>Sisorinae</taxon>
        <taxon>Bagarius</taxon>
    </lineage>
</organism>
<dbReference type="AlphaFoldDB" id="A0A556TXX9"/>